<organism evidence="1 2">
    <name type="scientific">Auriscalpium vulgare</name>
    <dbReference type="NCBI Taxonomy" id="40419"/>
    <lineage>
        <taxon>Eukaryota</taxon>
        <taxon>Fungi</taxon>
        <taxon>Dikarya</taxon>
        <taxon>Basidiomycota</taxon>
        <taxon>Agaricomycotina</taxon>
        <taxon>Agaricomycetes</taxon>
        <taxon>Russulales</taxon>
        <taxon>Auriscalpiaceae</taxon>
        <taxon>Auriscalpium</taxon>
    </lineage>
</organism>
<reference evidence="1" key="2">
    <citation type="journal article" date="2022" name="New Phytol.">
        <title>Evolutionary transition to the ectomycorrhizal habit in the genomes of a hyperdiverse lineage of mushroom-forming fungi.</title>
        <authorList>
            <person name="Looney B."/>
            <person name="Miyauchi S."/>
            <person name="Morin E."/>
            <person name="Drula E."/>
            <person name="Courty P.E."/>
            <person name="Kohler A."/>
            <person name="Kuo A."/>
            <person name="LaButti K."/>
            <person name="Pangilinan J."/>
            <person name="Lipzen A."/>
            <person name="Riley R."/>
            <person name="Andreopoulos W."/>
            <person name="He G."/>
            <person name="Johnson J."/>
            <person name="Nolan M."/>
            <person name="Tritt A."/>
            <person name="Barry K.W."/>
            <person name="Grigoriev I.V."/>
            <person name="Nagy L.G."/>
            <person name="Hibbett D."/>
            <person name="Henrissat B."/>
            <person name="Matheny P.B."/>
            <person name="Labbe J."/>
            <person name="Martin F.M."/>
        </authorList>
    </citation>
    <scope>NUCLEOTIDE SEQUENCE</scope>
    <source>
        <strain evidence="1">FP105234-sp</strain>
    </source>
</reference>
<evidence type="ECO:0000313" key="2">
    <source>
        <dbReference type="Proteomes" id="UP000814033"/>
    </source>
</evidence>
<protein>
    <submittedName>
        <fullName evidence="1">Uncharacterized protein</fullName>
    </submittedName>
</protein>
<sequence length="344" mass="36889">MTSNPGSNRSLQWCALASSQTQPQNFPRAPCAWNRSIGIVDLQSHTIPPAAVPQLRSDPPAPELQSVWALSPKQYSPAIRCAPPLTSSTVPALVPSCLSYKSRRRESFIQPQSPPTPAVPISFRLFEATTWTPLLHFRYRSHRAPGCPPCSSTATSAAPSLSAPQQSSCGATSSASPSPRSTMRSSSARHLPSPPRAFHCPTPSRSRISRTCAPTRAPPTAPCASCLTTRCPARCVSSLNAAGRHTPGSRGKRRRSKPPPSGRPYFLSALTAPSVCPFSRRRPPPRPRCSPRTGSPCRSARRSSFASAGGDMRSGSTRCSCARSAMGTRRRSRCWTSCATSRSV</sequence>
<accession>A0ACB8RJY9</accession>
<comment type="caution">
    <text evidence="1">The sequence shown here is derived from an EMBL/GenBank/DDBJ whole genome shotgun (WGS) entry which is preliminary data.</text>
</comment>
<dbReference type="EMBL" id="MU275979">
    <property type="protein sequence ID" value="KAI0044559.1"/>
    <property type="molecule type" value="Genomic_DNA"/>
</dbReference>
<gene>
    <name evidence="1" type="ORF">FA95DRAFT_251360</name>
</gene>
<reference evidence="1" key="1">
    <citation type="submission" date="2021-02" db="EMBL/GenBank/DDBJ databases">
        <authorList>
            <consortium name="DOE Joint Genome Institute"/>
            <person name="Ahrendt S."/>
            <person name="Looney B.P."/>
            <person name="Miyauchi S."/>
            <person name="Morin E."/>
            <person name="Drula E."/>
            <person name="Courty P.E."/>
            <person name="Chicoki N."/>
            <person name="Fauchery L."/>
            <person name="Kohler A."/>
            <person name="Kuo A."/>
            <person name="Labutti K."/>
            <person name="Pangilinan J."/>
            <person name="Lipzen A."/>
            <person name="Riley R."/>
            <person name="Andreopoulos W."/>
            <person name="He G."/>
            <person name="Johnson J."/>
            <person name="Barry K.W."/>
            <person name="Grigoriev I.V."/>
            <person name="Nagy L."/>
            <person name="Hibbett D."/>
            <person name="Henrissat B."/>
            <person name="Matheny P.B."/>
            <person name="Labbe J."/>
            <person name="Martin F."/>
        </authorList>
    </citation>
    <scope>NUCLEOTIDE SEQUENCE</scope>
    <source>
        <strain evidence="1">FP105234-sp</strain>
    </source>
</reference>
<evidence type="ECO:0000313" key="1">
    <source>
        <dbReference type="EMBL" id="KAI0044559.1"/>
    </source>
</evidence>
<dbReference type="Proteomes" id="UP000814033">
    <property type="component" value="Unassembled WGS sequence"/>
</dbReference>
<keyword evidence="2" id="KW-1185">Reference proteome</keyword>
<proteinExistence type="predicted"/>
<name>A0ACB8RJY9_9AGAM</name>